<dbReference type="EMBL" id="PVTO01000019">
    <property type="protein sequence ID" value="PRY81009.1"/>
    <property type="molecule type" value="Genomic_DNA"/>
</dbReference>
<gene>
    <name evidence="4" type="ORF">CLV38_11919</name>
</gene>
<evidence type="ECO:0000313" key="4">
    <source>
        <dbReference type="EMBL" id="PRY81009.1"/>
    </source>
</evidence>
<dbReference type="SUPFAM" id="SSF52540">
    <property type="entry name" value="P-loop containing nucleoside triphosphate hydrolases"/>
    <property type="match status" value="1"/>
</dbReference>
<dbReference type="Gene3D" id="3.40.50.300">
    <property type="entry name" value="P-loop containing nucleotide triphosphate hydrolases"/>
    <property type="match status" value="1"/>
</dbReference>
<dbReference type="RefSeq" id="WP_106194609.1">
    <property type="nucleotide sequence ID" value="NZ_PVTO01000019.1"/>
</dbReference>
<name>A0A2T0W5K0_9LACT</name>
<dbReference type="Proteomes" id="UP000238205">
    <property type="component" value="Unassembled WGS sequence"/>
</dbReference>
<proteinExistence type="predicted"/>
<dbReference type="InterPro" id="IPR004968">
    <property type="entry name" value="DNA_primase/NTPase_C"/>
</dbReference>
<keyword evidence="2" id="KW-0067">ATP-binding</keyword>
<dbReference type="AlphaFoldDB" id="A0A2T0W5K0"/>
<keyword evidence="5" id="KW-1185">Reference proteome</keyword>
<dbReference type="PROSITE" id="PS51206">
    <property type="entry name" value="SF3_HELICASE_1"/>
    <property type="match status" value="1"/>
</dbReference>
<dbReference type="Pfam" id="PF19263">
    <property type="entry name" value="DUF5906"/>
    <property type="match status" value="1"/>
</dbReference>
<sequence length="574" mass="66638">MPKKSIPDDISKDIEEFTHVSEVASQEPEPKNLKELESILRNRGFKEREKKEYTTGKGDNIKVKKPRLTPLEVASVLKEYISFVVIDDISNPVNLFLLDQGIYTDEEAYFFKFISCVENTLSESQARTVIFHLKNEAPIKKRYTGDNYACVGNGLFNFNTKELEPYRPDVVFTSKIATDYKEFDSEPSRDGWTFSAMLKEWANGDDELESVLWQIIRASVQLKNREQFVLFRDSGTGRTGKGTAQEFISSLVGKSNVLPLTMKELTKDHQTEGIEKAQVIIGDDNDAKAFLDEPRVIKSLATGDPININPKKMKRYSFQGTPLIIQSINGHLKTSDMSNAFKRRMLIVPFIRSYKGSKGNPKIKNEYAHDEEILQYILYEALQLEDFTLFIQPEISKKILHEFTLENDVVADFYENVFKQFQSARLRVDFVYNYFVRWAGSVGKPSKVSQRMFVSRLNEFIADSDEWEHTGQTALQVLDYFLEEDNLVDDRPFLDELTYIQESYRRKRKSCYVNKKREHEIELKAIDVEIRKLEETSEAIENGRGNMKMLDLDSHNKQLKEMKQYRDDFMQSYS</sequence>
<keyword evidence="4" id="KW-0347">Helicase</keyword>
<dbReference type="InterPro" id="IPR014015">
    <property type="entry name" value="Helicase_SF3_DNA-vir"/>
</dbReference>
<dbReference type="SMART" id="SM00885">
    <property type="entry name" value="D5_N"/>
    <property type="match status" value="1"/>
</dbReference>
<reference evidence="4 5" key="1">
    <citation type="submission" date="2018-03" db="EMBL/GenBank/DDBJ databases">
        <title>Genomic Encyclopedia of Archaeal and Bacterial Type Strains, Phase II (KMG-II): from individual species to whole genera.</title>
        <authorList>
            <person name="Goeker M."/>
        </authorList>
    </citation>
    <scope>NUCLEOTIDE SEQUENCE [LARGE SCALE GENOMIC DNA]</scope>
    <source>
        <strain evidence="4 5">DSM 13175</strain>
    </source>
</reference>
<organism evidence="4 5">
    <name type="scientific">Alkalibacterium olivapovliticus</name>
    <dbReference type="NCBI Taxonomy" id="99907"/>
    <lineage>
        <taxon>Bacteria</taxon>
        <taxon>Bacillati</taxon>
        <taxon>Bacillota</taxon>
        <taxon>Bacilli</taxon>
        <taxon>Lactobacillales</taxon>
        <taxon>Carnobacteriaceae</taxon>
        <taxon>Alkalibacterium</taxon>
    </lineage>
</organism>
<dbReference type="GO" id="GO:0005524">
    <property type="term" value="F:ATP binding"/>
    <property type="evidence" value="ECO:0007669"/>
    <property type="project" value="UniProtKB-KW"/>
</dbReference>
<comment type="caution">
    <text evidence="4">The sequence shown here is derived from an EMBL/GenBank/DDBJ whole genome shotgun (WGS) entry which is preliminary data.</text>
</comment>
<evidence type="ECO:0000256" key="1">
    <source>
        <dbReference type="ARBA" id="ARBA00022741"/>
    </source>
</evidence>
<dbReference type="OrthoDB" id="9763644at2"/>
<evidence type="ECO:0000313" key="5">
    <source>
        <dbReference type="Proteomes" id="UP000238205"/>
    </source>
</evidence>
<dbReference type="InterPro" id="IPR045455">
    <property type="entry name" value="NrS-1_pol-like_helicase"/>
</dbReference>
<dbReference type="InterPro" id="IPR006500">
    <property type="entry name" value="Helicase_put_C_phage/plasmid"/>
</dbReference>
<evidence type="ECO:0000259" key="3">
    <source>
        <dbReference type="PROSITE" id="PS51206"/>
    </source>
</evidence>
<keyword evidence="4" id="KW-0378">Hydrolase</keyword>
<keyword evidence="1" id="KW-0547">Nucleotide-binding</keyword>
<dbReference type="InterPro" id="IPR014818">
    <property type="entry name" value="Phage/plasmid_primase_P4_C"/>
</dbReference>
<dbReference type="NCBIfam" id="TIGR01613">
    <property type="entry name" value="primase_Cterm"/>
    <property type="match status" value="1"/>
</dbReference>
<feature type="domain" description="SF3 helicase" evidence="3">
    <location>
        <begin position="207"/>
        <end position="363"/>
    </location>
</feature>
<dbReference type="GO" id="GO:0004386">
    <property type="term" value="F:helicase activity"/>
    <property type="evidence" value="ECO:0007669"/>
    <property type="project" value="UniProtKB-KW"/>
</dbReference>
<dbReference type="InterPro" id="IPR027417">
    <property type="entry name" value="P-loop_NTPase"/>
</dbReference>
<evidence type="ECO:0000256" key="2">
    <source>
        <dbReference type="ARBA" id="ARBA00022840"/>
    </source>
</evidence>
<accession>A0A2T0W5K0</accession>
<protein>
    <submittedName>
        <fullName evidence="4">Putative DNA primase/helicase</fullName>
    </submittedName>
</protein>
<dbReference type="Pfam" id="PF03288">
    <property type="entry name" value="Pox_D5"/>
    <property type="match status" value="1"/>
</dbReference>